<organism evidence="1 2">
    <name type="scientific">Bifidobacterium amazonense</name>
    <dbReference type="NCBI Taxonomy" id="2809027"/>
    <lineage>
        <taxon>Bacteria</taxon>
        <taxon>Bacillati</taxon>
        <taxon>Actinomycetota</taxon>
        <taxon>Actinomycetes</taxon>
        <taxon>Bifidobacteriales</taxon>
        <taxon>Bifidobacteriaceae</taxon>
        <taxon>Bifidobacterium</taxon>
    </lineage>
</organism>
<reference evidence="1 2" key="2">
    <citation type="journal article" date="2021" name="Syst. Appl. Microbiol.">
        <title>Phylogenetic classification of ten novel species belonging to the genus Bifidobacterium comprising B. phasiani sp. nov., B. pongonis sp. nov., B. saguinibicoloris sp. nov., B. colobi sp. nov., B. simiiventris sp. nov., B. santillanense sp. nov., B. miconis sp. nov., B. amazonense sp. nov., B. pluvialisilvae sp. nov., and B. miconisargentati sp. nov.</title>
        <authorList>
            <person name="Lugli G.A."/>
            <person name="Calvete-Torre I."/>
            <person name="Alessandri G."/>
            <person name="Milani C."/>
            <person name="Turroni F."/>
            <person name="Laiolo P."/>
            <person name="Ossiprandi M.C."/>
            <person name="Margolles A."/>
            <person name="Ruiz L."/>
            <person name="Ventura M."/>
        </authorList>
    </citation>
    <scope>NUCLEOTIDE SEQUENCE [LARGE SCALE GENOMIC DNA]</scope>
    <source>
        <strain evidence="1 2">MA1</strain>
    </source>
</reference>
<dbReference type="RefSeq" id="WP_241513411.1">
    <property type="nucleotide sequence ID" value="NZ_JAFEJT020000015.1"/>
</dbReference>
<evidence type="ECO:0000313" key="2">
    <source>
        <dbReference type="Proteomes" id="UP000710815"/>
    </source>
</evidence>
<dbReference type="Proteomes" id="UP000710815">
    <property type="component" value="Unassembled WGS sequence"/>
</dbReference>
<comment type="caution">
    <text evidence="1">The sequence shown here is derived from an EMBL/GenBank/DDBJ whole genome shotgun (WGS) entry which is preliminary data.</text>
</comment>
<accession>A0ABS9VU81</accession>
<reference evidence="1 2" key="1">
    <citation type="journal article" date="2021" name="Environ. Microbiol.">
        <title>Genetic insights into the dark matter of the mammalian gut microbiota through targeted genome reconstruction.</title>
        <authorList>
            <person name="Lugli G.A."/>
            <person name="Alessandri G."/>
            <person name="Milani C."/>
            <person name="Viappiani A."/>
            <person name="Fontana F."/>
            <person name="Tarracchini C."/>
            <person name="Mancabelli L."/>
            <person name="Argentini C."/>
            <person name="Ruiz L."/>
            <person name="Margolles A."/>
            <person name="van Sinderen D."/>
            <person name="Turroni F."/>
            <person name="Ventura M."/>
        </authorList>
    </citation>
    <scope>NUCLEOTIDE SEQUENCE [LARGE SCALE GENOMIC DNA]</scope>
    <source>
        <strain evidence="1 2">MA1</strain>
    </source>
</reference>
<keyword evidence="2" id="KW-1185">Reference proteome</keyword>
<name>A0ABS9VU81_9BIFI</name>
<proteinExistence type="predicted"/>
<evidence type="ECO:0000313" key="1">
    <source>
        <dbReference type="EMBL" id="MCH9275650.1"/>
    </source>
</evidence>
<gene>
    <name evidence="1" type="ORF">JS533_005100</name>
</gene>
<sequence>MVRRKPSWLRLLCPSGVNPAHLVARKCGTCGEWVAVDTGGPVEEVYDPGVLDANDLVTAVILGRRFTRIQPIAGTGLIALRTPCGSYGVSRDGLYLAVHECFRTPLSMKPFKPPKQVEGSKWVGPRMTDEEIRQFETAWRSKP</sequence>
<protein>
    <submittedName>
        <fullName evidence="1">Uncharacterized protein</fullName>
    </submittedName>
</protein>
<dbReference type="EMBL" id="JAFEJT020000015">
    <property type="protein sequence ID" value="MCH9275650.1"/>
    <property type="molecule type" value="Genomic_DNA"/>
</dbReference>